<dbReference type="PANTHER" id="PTHR22602">
    <property type="entry name" value="TRANSFERASE CAF17, MITOCHONDRIAL-RELATED"/>
    <property type="match status" value="1"/>
</dbReference>
<reference evidence="3 4" key="1">
    <citation type="submission" date="2019-02" db="EMBL/GenBank/DDBJ databases">
        <title>Deep-cultivation of Planctomycetes and their phenomic and genomic characterization uncovers novel biology.</title>
        <authorList>
            <person name="Wiegand S."/>
            <person name="Jogler M."/>
            <person name="Boedeker C."/>
            <person name="Pinto D."/>
            <person name="Vollmers J."/>
            <person name="Rivas-Marin E."/>
            <person name="Kohn T."/>
            <person name="Peeters S.H."/>
            <person name="Heuer A."/>
            <person name="Rast P."/>
            <person name="Oberbeckmann S."/>
            <person name="Bunk B."/>
            <person name="Jeske O."/>
            <person name="Meyerdierks A."/>
            <person name="Storesund J.E."/>
            <person name="Kallscheuer N."/>
            <person name="Luecker S."/>
            <person name="Lage O.M."/>
            <person name="Pohl T."/>
            <person name="Merkel B.J."/>
            <person name="Hornburger P."/>
            <person name="Mueller R.-W."/>
            <person name="Bruemmer F."/>
            <person name="Labrenz M."/>
            <person name="Spormann A.M."/>
            <person name="Op den Camp H."/>
            <person name="Overmann J."/>
            <person name="Amann R."/>
            <person name="Jetten M.S.M."/>
            <person name="Mascher T."/>
            <person name="Medema M.H."/>
            <person name="Devos D.P."/>
            <person name="Kaster A.-K."/>
            <person name="Ovreas L."/>
            <person name="Rohde M."/>
            <person name="Galperin M.Y."/>
            <person name="Jogler C."/>
        </authorList>
    </citation>
    <scope>NUCLEOTIDE SEQUENCE [LARGE SCALE GENOMIC DNA]</scope>
    <source>
        <strain evidence="3 4">SV_7m_r</strain>
    </source>
</reference>
<sequence length="296" mass="32264">MRLDNTIEITFMNTIFRLDEVTVLDVVGDDAQTILHNLTTNDVKALQQGFGCETFITEVRGRTIGHVEAYRTADGFRLIGAPGQAETIANQTEKYTITEDVKPQDRSGDFTAFVIHPQASSSLRDETDWTQCNAIAFDTQWLGTGTLVVLTETPGAVEQVCVSCGEPVADQQAFHMARVQAGFPWYGIDFSEKNLPQEVNRIEQTISFTKGCYLGQETVARLDALGQVQKQLVRWQTEGSIPAPGSEVSSANKVVGRLTSLCSTAENQAIAIGIARRSHFDPGSAASGEGFEAVVR</sequence>
<evidence type="ECO:0000256" key="2">
    <source>
        <dbReference type="PIRSR" id="PIRSR006487-1"/>
    </source>
</evidence>
<accession>A0A517SVM9</accession>
<protein>
    <submittedName>
        <fullName evidence="3">Putative global regulator</fullName>
    </submittedName>
</protein>
<dbReference type="GO" id="GO:0016226">
    <property type="term" value="P:iron-sulfur cluster assembly"/>
    <property type="evidence" value="ECO:0007669"/>
    <property type="project" value="TreeGrafter"/>
</dbReference>
<dbReference type="PANTHER" id="PTHR22602:SF0">
    <property type="entry name" value="TRANSFERASE CAF17, MITOCHONDRIAL-RELATED"/>
    <property type="match status" value="1"/>
</dbReference>
<dbReference type="AlphaFoldDB" id="A0A517SVM9"/>
<dbReference type="Gene3D" id="3.30.1360.120">
    <property type="entry name" value="Probable tRNA modification gtpase trme, domain 1"/>
    <property type="match status" value="1"/>
</dbReference>
<evidence type="ECO:0000313" key="4">
    <source>
        <dbReference type="Proteomes" id="UP000315003"/>
    </source>
</evidence>
<proteinExistence type="predicted"/>
<keyword evidence="1" id="KW-0809">Transit peptide</keyword>
<dbReference type="Proteomes" id="UP000315003">
    <property type="component" value="Chromosome"/>
</dbReference>
<dbReference type="InterPro" id="IPR017703">
    <property type="entry name" value="YgfZ/GCV_T_CS"/>
</dbReference>
<evidence type="ECO:0000256" key="1">
    <source>
        <dbReference type="ARBA" id="ARBA00022946"/>
    </source>
</evidence>
<dbReference type="EMBL" id="CP036272">
    <property type="protein sequence ID" value="QDT60189.1"/>
    <property type="molecule type" value="Genomic_DNA"/>
</dbReference>
<dbReference type="NCBIfam" id="TIGR03317">
    <property type="entry name" value="ygfZ_signature"/>
    <property type="match status" value="1"/>
</dbReference>
<organism evidence="3 4">
    <name type="scientific">Stieleria bergensis</name>
    <dbReference type="NCBI Taxonomy" id="2528025"/>
    <lineage>
        <taxon>Bacteria</taxon>
        <taxon>Pseudomonadati</taxon>
        <taxon>Planctomycetota</taxon>
        <taxon>Planctomycetia</taxon>
        <taxon>Pirellulales</taxon>
        <taxon>Pirellulaceae</taxon>
        <taxon>Stieleria</taxon>
    </lineage>
</organism>
<gene>
    <name evidence="3" type="ORF">SV7mr_27060</name>
</gene>
<dbReference type="InterPro" id="IPR027266">
    <property type="entry name" value="TrmE/GcvT-like"/>
</dbReference>
<dbReference type="PIRSF" id="PIRSF006487">
    <property type="entry name" value="GcvT"/>
    <property type="match status" value="1"/>
</dbReference>
<evidence type="ECO:0000313" key="3">
    <source>
        <dbReference type="EMBL" id="QDT60189.1"/>
    </source>
</evidence>
<dbReference type="SUPFAM" id="SSF103025">
    <property type="entry name" value="Folate-binding domain"/>
    <property type="match status" value="1"/>
</dbReference>
<keyword evidence="4" id="KW-1185">Reference proteome</keyword>
<feature type="binding site" evidence="2">
    <location>
        <position position="158"/>
    </location>
    <ligand>
        <name>substrate</name>
    </ligand>
</feature>
<name>A0A517SVM9_9BACT</name>
<dbReference type="InterPro" id="IPR045179">
    <property type="entry name" value="YgfZ/GcvT"/>
</dbReference>